<dbReference type="FunFam" id="3.30.1130.10:FF:000003">
    <property type="entry name" value="7,8-dihydroneopterin aldolase"/>
    <property type="match status" value="1"/>
</dbReference>
<dbReference type="InterPro" id="IPR006156">
    <property type="entry name" value="Dihydroneopterin_aldolase"/>
</dbReference>
<dbReference type="EMBL" id="CP063356">
    <property type="protein sequence ID" value="QOY38527.1"/>
    <property type="molecule type" value="Genomic_DNA"/>
</dbReference>
<dbReference type="KEGG" id="aia:AWH56_007710"/>
<sequence>MDKIFLNQLEFYGYHGVFPEETKLGQRFLADVVLETNLKEAGQTDDLTKTINYAEIYQAVKQVVEGTPLKLVEAVAEKVAENILSRFPLVTSCTIKLIKPNPPIAGHYHSVAVEIVRSQNG</sequence>
<dbReference type="GO" id="GO:0046654">
    <property type="term" value="P:tetrahydrofolate biosynthetic process"/>
    <property type="evidence" value="ECO:0007669"/>
    <property type="project" value="UniProtKB-UniRule"/>
</dbReference>
<reference evidence="8 9" key="2">
    <citation type="journal article" date="2019" name="Int. J. Syst. Evol. Microbiol.">
        <title>Anaerobacillus isosaccharinicus sp. nov., an alkaliphilic bacterium which degrades isosaccharinic acid.</title>
        <authorList>
            <person name="Bassil N.M."/>
            <person name="Lloyd J.R."/>
        </authorList>
    </citation>
    <scope>NUCLEOTIDE SEQUENCE [LARGE SCALE GENOMIC DNA]</scope>
    <source>
        <strain evidence="8 9">NB2006</strain>
    </source>
</reference>
<comment type="function">
    <text evidence="6">Catalyzes the conversion of 7,8-dihydroneopterin to 6-hydroxymethyl-7,8-dihydropterin.</text>
</comment>
<evidence type="ECO:0000256" key="2">
    <source>
        <dbReference type="ARBA" id="ARBA00005013"/>
    </source>
</evidence>
<evidence type="ECO:0000256" key="4">
    <source>
        <dbReference type="ARBA" id="ARBA00022909"/>
    </source>
</evidence>
<evidence type="ECO:0000256" key="3">
    <source>
        <dbReference type="ARBA" id="ARBA00005708"/>
    </source>
</evidence>
<keyword evidence="4 6" id="KW-0289">Folate biosynthesis</keyword>
<evidence type="ECO:0000313" key="8">
    <source>
        <dbReference type="EMBL" id="QOY38527.1"/>
    </source>
</evidence>
<evidence type="ECO:0000256" key="1">
    <source>
        <dbReference type="ARBA" id="ARBA00001353"/>
    </source>
</evidence>
<dbReference type="GO" id="GO:0046656">
    <property type="term" value="P:folic acid biosynthetic process"/>
    <property type="evidence" value="ECO:0007669"/>
    <property type="project" value="UniProtKB-UniRule"/>
</dbReference>
<dbReference type="AlphaFoldDB" id="A0A7S7RE02"/>
<proteinExistence type="inferred from homology"/>
<evidence type="ECO:0000313" key="9">
    <source>
        <dbReference type="Proteomes" id="UP000180175"/>
    </source>
</evidence>
<gene>
    <name evidence="8" type="primary">folB</name>
    <name evidence="8" type="ORF">AWH56_007710</name>
</gene>
<dbReference type="GO" id="GO:0004150">
    <property type="term" value="F:dihydroneopterin aldolase activity"/>
    <property type="evidence" value="ECO:0007669"/>
    <property type="project" value="UniProtKB-UniRule"/>
</dbReference>
<name>A0A7S7RE02_9BACI</name>
<dbReference type="InterPro" id="IPR006157">
    <property type="entry name" value="FolB_dom"/>
</dbReference>
<dbReference type="NCBIfam" id="TIGR00525">
    <property type="entry name" value="folB"/>
    <property type="match status" value="1"/>
</dbReference>
<reference evidence="8 9" key="1">
    <citation type="journal article" date="2017" name="Genome Announc.">
        <title>Draft Genome Sequences of Four Alkaliphilic Bacteria Belonging to the Anaerobacillus Genus.</title>
        <authorList>
            <person name="Bassil N.M."/>
            <person name="Lloyd J.R."/>
        </authorList>
    </citation>
    <scope>NUCLEOTIDE SEQUENCE [LARGE SCALE GENOMIC DNA]</scope>
    <source>
        <strain evidence="8 9">NB2006</strain>
    </source>
</reference>
<keyword evidence="9" id="KW-1185">Reference proteome</keyword>
<comment type="pathway">
    <text evidence="2 6">Cofactor biosynthesis; tetrahydrofolate biosynthesis; 2-amino-4-hydroxy-6-hydroxymethyl-7,8-dihydropteridine diphosphate from 7,8-dihydroneopterin triphosphate: step 3/4.</text>
</comment>
<dbReference type="CDD" id="cd00534">
    <property type="entry name" value="DHNA_DHNTPE"/>
    <property type="match status" value="1"/>
</dbReference>
<dbReference type="EC" id="4.1.2.25" evidence="6"/>
<accession>A0A7S7RE02</accession>
<evidence type="ECO:0000259" key="7">
    <source>
        <dbReference type="SMART" id="SM00905"/>
    </source>
</evidence>
<dbReference type="NCBIfam" id="TIGR00526">
    <property type="entry name" value="folB_dom"/>
    <property type="match status" value="1"/>
</dbReference>
<evidence type="ECO:0000256" key="5">
    <source>
        <dbReference type="ARBA" id="ARBA00023239"/>
    </source>
</evidence>
<feature type="domain" description="Dihydroneopterin aldolase/epimerase" evidence="7">
    <location>
        <begin position="4"/>
        <end position="117"/>
    </location>
</feature>
<dbReference type="InterPro" id="IPR043133">
    <property type="entry name" value="GTP-CH-I_C/QueF"/>
</dbReference>
<dbReference type="Pfam" id="PF02152">
    <property type="entry name" value="FolB"/>
    <property type="match status" value="1"/>
</dbReference>
<organism evidence="8 9">
    <name type="scientific">Anaerobacillus isosaccharinicus</name>
    <dbReference type="NCBI Taxonomy" id="1532552"/>
    <lineage>
        <taxon>Bacteria</taxon>
        <taxon>Bacillati</taxon>
        <taxon>Bacillota</taxon>
        <taxon>Bacilli</taxon>
        <taxon>Bacillales</taxon>
        <taxon>Bacillaceae</taxon>
        <taxon>Anaerobacillus</taxon>
    </lineage>
</organism>
<dbReference type="UniPathway" id="UPA00077">
    <property type="reaction ID" value="UER00154"/>
</dbReference>
<evidence type="ECO:0000256" key="6">
    <source>
        <dbReference type="RuleBase" id="RU362079"/>
    </source>
</evidence>
<dbReference type="SMART" id="SM00905">
    <property type="entry name" value="FolB"/>
    <property type="match status" value="1"/>
</dbReference>
<dbReference type="Gene3D" id="3.30.1130.10">
    <property type="match status" value="1"/>
</dbReference>
<comment type="catalytic activity">
    <reaction evidence="1 6">
        <text>7,8-dihydroneopterin = 6-hydroxymethyl-7,8-dihydropterin + glycolaldehyde</text>
        <dbReference type="Rhea" id="RHEA:10540"/>
        <dbReference type="ChEBI" id="CHEBI:17001"/>
        <dbReference type="ChEBI" id="CHEBI:17071"/>
        <dbReference type="ChEBI" id="CHEBI:44841"/>
        <dbReference type="EC" id="4.1.2.25"/>
    </reaction>
</comment>
<comment type="similarity">
    <text evidence="3 6">Belongs to the DHNA family.</text>
</comment>
<keyword evidence="5 6" id="KW-0456">Lyase</keyword>
<dbReference type="SUPFAM" id="SSF55620">
    <property type="entry name" value="Tetrahydrobiopterin biosynthesis enzymes-like"/>
    <property type="match status" value="1"/>
</dbReference>
<dbReference type="GO" id="GO:0005737">
    <property type="term" value="C:cytoplasm"/>
    <property type="evidence" value="ECO:0007669"/>
    <property type="project" value="TreeGrafter"/>
</dbReference>
<dbReference type="PANTHER" id="PTHR42844:SF1">
    <property type="entry name" value="DIHYDRONEOPTERIN ALDOLASE 1-RELATED"/>
    <property type="match status" value="1"/>
</dbReference>
<dbReference type="Proteomes" id="UP000180175">
    <property type="component" value="Chromosome"/>
</dbReference>
<dbReference type="PANTHER" id="PTHR42844">
    <property type="entry name" value="DIHYDRONEOPTERIN ALDOLASE 1-RELATED"/>
    <property type="match status" value="1"/>
</dbReference>
<dbReference type="RefSeq" id="WP_182081320.1">
    <property type="nucleotide sequence ID" value="NZ_CP063356.2"/>
</dbReference>
<protein>
    <recommendedName>
        <fullName evidence="6">7,8-dihydroneopterin aldolase</fullName>
        <ecNumber evidence="6">4.1.2.25</ecNumber>
    </recommendedName>
</protein>